<protein>
    <submittedName>
        <fullName evidence="1">Protein of unkown function DUF2303</fullName>
    </submittedName>
</protein>
<reference evidence="1" key="1">
    <citation type="submission" date="2020-04" db="EMBL/GenBank/DDBJ databases">
        <authorList>
            <person name="Chiriac C."/>
            <person name="Salcher M."/>
            <person name="Ghai R."/>
            <person name="Kavagutti S V."/>
        </authorList>
    </citation>
    <scope>NUCLEOTIDE SEQUENCE</scope>
</reference>
<organism evidence="1">
    <name type="scientific">uncultured Caudovirales phage</name>
    <dbReference type="NCBI Taxonomy" id="2100421"/>
    <lineage>
        <taxon>Viruses</taxon>
        <taxon>Duplodnaviria</taxon>
        <taxon>Heunggongvirae</taxon>
        <taxon>Uroviricota</taxon>
        <taxon>Caudoviricetes</taxon>
        <taxon>Peduoviridae</taxon>
        <taxon>Maltschvirus</taxon>
        <taxon>Maltschvirus maltsch</taxon>
    </lineage>
</organism>
<gene>
    <name evidence="1" type="ORF">UFOVP33_22</name>
</gene>
<proteinExistence type="predicted"/>
<dbReference type="EMBL" id="LR796162">
    <property type="protein sequence ID" value="CAB4122566.1"/>
    <property type="molecule type" value="Genomic_DNA"/>
</dbReference>
<sequence>MFDKEAVEALRQAEEISQVRESISSAITMEHGLVAAPDNFTIHDVEKHMEHRRRARGVMNTSKLAAFSSYTKEHAEDGATVFVDSDNLCAVAVLNLGNPKKAGQCDNVAKLSPKMTAAYQSLLKVAQGNHLSQTVVAEFFEDWTGFAKFYKDEGDVPASKAIAALRKITIDAMRKLESSENQLSASKSTFENIQATSTEPLPTTIYFTCVPYNDLTERTFVLRLSVLTSGDKPSVTLRIVKKEEHDEEMASELAEKIKDAFTTFDSNAIPVLLGTYTKSN</sequence>
<dbReference type="Pfam" id="PF10065">
    <property type="entry name" value="DUF2303"/>
    <property type="match status" value="1"/>
</dbReference>
<name>A0A6J5KMX6_9CAUD</name>
<evidence type="ECO:0000313" key="1">
    <source>
        <dbReference type="EMBL" id="CAB4122566.1"/>
    </source>
</evidence>
<dbReference type="InterPro" id="IPR019276">
    <property type="entry name" value="DUF2303"/>
</dbReference>
<accession>A0A6J5KMX6</accession>